<accession>A0A8I1KGW0</accession>
<evidence type="ECO:0000259" key="3">
    <source>
        <dbReference type="Pfam" id="PF00912"/>
    </source>
</evidence>
<dbReference type="SUPFAM" id="SSF53955">
    <property type="entry name" value="Lysozyme-like"/>
    <property type="match status" value="1"/>
</dbReference>
<dbReference type="InterPro" id="IPR023346">
    <property type="entry name" value="Lysozyme-like_dom_sf"/>
</dbReference>
<dbReference type="GO" id="GO:0009252">
    <property type="term" value="P:peptidoglycan biosynthetic process"/>
    <property type="evidence" value="ECO:0007669"/>
    <property type="project" value="TreeGrafter"/>
</dbReference>
<gene>
    <name evidence="4" type="ORF">JDN41_06115</name>
</gene>
<dbReference type="Gene3D" id="1.10.3810.10">
    <property type="entry name" value="Biosynthetic peptidoglycan transglycosylase-like"/>
    <property type="match status" value="1"/>
</dbReference>
<proteinExistence type="predicted"/>
<dbReference type="PANTHER" id="PTHR32282">
    <property type="entry name" value="BINDING PROTEIN TRANSPEPTIDASE, PUTATIVE-RELATED"/>
    <property type="match status" value="1"/>
</dbReference>
<organism evidence="4 5">
    <name type="scientific">Rhodomicrobium udaipurense</name>
    <dbReference type="NCBI Taxonomy" id="1202716"/>
    <lineage>
        <taxon>Bacteria</taxon>
        <taxon>Pseudomonadati</taxon>
        <taxon>Pseudomonadota</taxon>
        <taxon>Alphaproteobacteria</taxon>
        <taxon>Hyphomicrobiales</taxon>
        <taxon>Hyphomicrobiaceae</taxon>
        <taxon>Rhodomicrobium</taxon>
    </lineage>
</organism>
<keyword evidence="5" id="KW-1185">Reference proteome</keyword>
<comment type="pathway">
    <text evidence="1">Cell wall biogenesis; peptidoglycan biosynthesis.</text>
</comment>
<dbReference type="AlphaFoldDB" id="A0A8I1KGW0"/>
<dbReference type="Proteomes" id="UP000623250">
    <property type="component" value="Unassembled WGS sequence"/>
</dbReference>
<evidence type="ECO:0000256" key="1">
    <source>
        <dbReference type="ARBA" id="ARBA00004752"/>
    </source>
</evidence>
<keyword evidence="2" id="KW-0808">Transferase</keyword>
<feature type="domain" description="Glycosyl transferase family 51" evidence="3">
    <location>
        <begin position="68"/>
        <end position="256"/>
    </location>
</feature>
<dbReference type="Pfam" id="PF00912">
    <property type="entry name" value="Transgly"/>
    <property type="match status" value="1"/>
</dbReference>
<evidence type="ECO:0000256" key="2">
    <source>
        <dbReference type="ARBA" id="ARBA00022679"/>
    </source>
</evidence>
<name>A0A8I1KGW0_9HYPH</name>
<dbReference type="InterPro" id="IPR001264">
    <property type="entry name" value="Glyco_trans_51"/>
</dbReference>
<reference evidence="4 5" key="1">
    <citation type="submission" date="2020-12" db="EMBL/GenBank/DDBJ databases">
        <title>Revised draft genomes of Rhodomicrobium vannielii ATCC 17100 and Rhodomicrobium udaipurense JA643.</title>
        <authorList>
            <person name="Conners E.M."/>
            <person name="Davenport E.J."/>
            <person name="Bose A."/>
        </authorList>
    </citation>
    <scope>NUCLEOTIDE SEQUENCE [LARGE SCALE GENOMIC DNA]</scope>
    <source>
        <strain evidence="4 5">JA643</strain>
    </source>
</reference>
<protein>
    <submittedName>
        <fullName evidence="4">Transglycosylase domain-containing protein</fullName>
    </submittedName>
</protein>
<sequence>MPARALSSSENCSAKAAILVIALKNSFHWQLYAQEKGEPEPTEAEFLKSCEELPSSSTQIAEALEQTLTSTNVSKREIASLTALPKKVRDAFVVAEDPEFYQRQRADFSECVGRLILFSNIALARVMTRGSIDASDSTKLCYSRFSKALARNLMLTQLGRQSTVKRELKETLWQERLEALLDKDTLLGTFLNHAYLGRGAFGVVEAARRHFDKKPSELAVEEAAYLAALVKAPTYYSDPKNSQKAQERRNWVLSEMAARGFIPNGEAEAAAARPLTVVERHGFPRSSR</sequence>
<comment type="caution">
    <text evidence="4">The sequence shown here is derived from an EMBL/GenBank/DDBJ whole genome shotgun (WGS) entry which is preliminary data.</text>
</comment>
<dbReference type="InterPro" id="IPR036950">
    <property type="entry name" value="PBP_transglycosylase"/>
</dbReference>
<dbReference type="InterPro" id="IPR050396">
    <property type="entry name" value="Glycosyltr_51/Transpeptidase"/>
</dbReference>
<evidence type="ECO:0000313" key="5">
    <source>
        <dbReference type="Proteomes" id="UP000623250"/>
    </source>
</evidence>
<evidence type="ECO:0000313" key="4">
    <source>
        <dbReference type="EMBL" id="MBJ7543130.1"/>
    </source>
</evidence>
<dbReference type="PANTHER" id="PTHR32282:SF33">
    <property type="entry name" value="PEPTIDOGLYCAN GLYCOSYLTRANSFERASE"/>
    <property type="match status" value="1"/>
</dbReference>
<dbReference type="RefSeq" id="WP_162173114.1">
    <property type="nucleotide sequence ID" value="NZ_JAEMUK010000011.1"/>
</dbReference>
<dbReference type="GO" id="GO:0008955">
    <property type="term" value="F:peptidoglycan glycosyltransferase activity"/>
    <property type="evidence" value="ECO:0007669"/>
    <property type="project" value="TreeGrafter"/>
</dbReference>
<dbReference type="EMBL" id="JAEMUK010000011">
    <property type="protein sequence ID" value="MBJ7543130.1"/>
    <property type="molecule type" value="Genomic_DNA"/>
</dbReference>
<dbReference type="GO" id="GO:0030288">
    <property type="term" value="C:outer membrane-bounded periplasmic space"/>
    <property type="evidence" value="ECO:0007669"/>
    <property type="project" value="TreeGrafter"/>
</dbReference>